<organism evidence="3">
    <name type="scientific">uncultured Coleofasciculus sp</name>
    <dbReference type="NCBI Taxonomy" id="1267456"/>
    <lineage>
        <taxon>Bacteria</taxon>
        <taxon>Bacillati</taxon>
        <taxon>Cyanobacteriota</taxon>
        <taxon>Cyanophyceae</taxon>
        <taxon>Coleofasciculales</taxon>
        <taxon>Coleofasciculaceae</taxon>
        <taxon>Coleofasciculus</taxon>
        <taxon>environmental samples</taxon>
    </lineage>
</organism>
<dbReference type="PANTHER" id="PTHR34573">
    <property type="entry name" value="VKC DOMAIN-CONTAINING PROTEIN"/>
    <property type="match status" value="1"/>
</dbReference>
<dbReference type="PANTHER" id="PTHR34573:SF1">
    <property type="entry name" value="VITAMIN K EPOXIDE REDUCTASE DOMAIN-CONTAINING PROTEIN"/>
    <property type="match status" value="1"/>
</dbReference>
<evidence type="ECO:0000313" key="3">
    <source>
        <dbReference type="EMBL" id="CAA9215382.1"/>
    </source>
</evidence>
<evidence type="ECO:0000256" key="2">
    <source>
        <dbReference type="SAM" id="SignalP"/>
    </source>
</evidence>
<dbReference type="SUPFAM" id="SSF52833">
    <property type="entry name" value="Thioredoxin-like"/>
    <property type="match status" value="1"/>
</dbReference>
<feature type="region of interest" description="Disordered" evidence="1">
    <location>
        <begin position="24"/>
        <end position="58"/>
    </location>
</feature>
<gene>
    <name evidence="3" type="ORF">AVDCRST_MAG92-265</name>
</gene>
<evidence type="ECO:0008006" key="4">
    <source>
        <dbReference type="Google" id="ProtNLM"/>
    </source>
</evidence>
<reference evidence="3" key="1">
    <citation type="submission" date="2020-02" db="EMBL/GenBank/DDBJ databases">
        <authorList>
            <person name="Meier V. D."/>
        </authorList>
    </citation>
    <scope>NUCLEOTIDE SEQUENCE</scope>
    <source>
        <strain evidence="3">AVDCRST_MAG92</strain>
    </source>
</reference>
<proteinExistence type="predicted"/>
<feature type="chain" id="PRO_5026877213" description="Thioredoxin domain-containing protein" evidence="2">
    <location>
        <begin position="23"/>
        <end position="268"/>
    </location>
</feature>
<name>A0A6J4H7R2_9CYAN</name>
<protein>
    <recommendedName>
        <fullName evidence="4">Thioredoxin domain-containing protein</fullName>
    </recommendedName>
</protein>
<evidence type="ECO:0000256" key="1">
    <source>
        <dbReference type="SAM" id="MobiDB-lite"/>
    </source>
</evidence>
<dbReference type="Gene3D" id="3.40.30.10">
    <property type="entry name" value="Glutaredoxin"/>
    <property type="match status" value="1"/>
</dbReference>
<dbReference type="AlphaFoldDB" id="A0A6J4H7R2"/>
<dbReference type="EMBL" id="CADCTM010000042">
    <property type="protein sequence ID" value="CAA9215382.1"/>
    <property type="molecule type" value="Genomic_DNA"/>
</dbReference>
<sequence length="268" mass="29713">MPKSIRFAAVSVILLALTTACSSSESSQNTPIASTSPKLTAPKASIAASPKLSSTPQPERFQDAVDTAISAATITQSAESKDDWNLVVNRWETAIKLLKTLPKSSPNYPTAQKKLPEYQRNLAYAQQQEKNLFSPKIMAVAPLEVAPANLTPSTPKATKVSRQTSASIREKKVALANHLKRINAKFYATFWCPYCNKQKEMFGEQAFRQINYIECDPRGNNPRPNLCQKAKIRGFPTWELNNRQYPGMLSLEELATLSGYQGDRNFGN</sequence>
<accession>A0A6J4H7R2</accession>
<feature type="signal peptide" evidence="2">
    <location>
        <begin position="1"/>
        <end position="22"/>
    </location>
</feature>
<dbReference type="PROSITE" id="PS51257">
    <property type="entry name" value="PROKAR_LIPOPROTEIN"/>
    <property type="match status" value="1"/>
</dbReference>
<feature type="compositionally biased region" description="Polar residues" evidence="1">
    <location>
        <begin position="24"/>
        <end position="38"/>
    </location>
</feature>
<dbReference type="InterPro" id="IPR036249">
    <property type="entry name" value="Thioredoxin-like_sf"/>
</dbReference>
<keyword evidence="2" id="KW-0732">Signal</keyword>